<keyword evidence="2" id="KW-1133">Transmembrane helix</keyword>
<sequence>MKRKVMMDDLRRQVKESECKWKHLQSCYDEKCKAVEEFQQKLLQTQRDYEFAIHVKDETESKLELLQNKNVEAIMASLDLDSVDNSNNDGTCNAFSPRMPCPLDIANKNITHELIKRLRFLHEQMQALQTENETLQTKVIALLCCSRQTTSPVPNTFLSPALAERFRNTPAESFDNANVSIWHYQSNEFALRELKCHSGQLLKQLQSLQRHWQSETDILCEMLRQIGELRRTRYSSISTQNNDSTNNNNGDKKDLEKHETWENIVKYMHLYMYIYIFFFVELVFAYI</sequence>
<dbReference type="EMBL" id="ASPP01011684">
    <property type="protein sequence ID" value="ETO21375.1"/>
    <property type="molecule type" value="Genomic_DNA"/>
</dbReference>
<keyword evidence="2" id="KW-0812">Transmembrane</keyword>
<keyword evidence="4" id="KW-1185">Reference proteome</keyword>
<keyword evidence="1" id="KW-0175">Coiled coil</keyword>
<evidence type="ECO:0000313" key="4">
    <source>
        <dbReference type="Proteomes" id="UP000023152"/>
    </source>
</evidence>
<dbReference type="Proteomes" id="UP000023152">
    <property type="component" value="Unassembled WGS sequence"/>
</dbReference>
<evidence type="ECO:0000313" key="3">
    <source>
        <dbReference type="EMBL" id="ETO21375.1"/>
    </source>
</evidence>
<accession>X6N546</accession>
<gene>
    <name evidence="3" type="ORF">RFI_15828</name>
</gene>
<feature type="transmembrane region" description="Helical" evidence="2">
    <location>
        <begin position="267"/>
        <end position="286"/>
    </location>
</feature>
<proteinExistence type="predicted"/>
<feature type="coiled-coil region" evidence="1">
    <location>
        <begin position="111"/>
        <end position="138"/>
    </location>
</feature>
<organism evidence="3 4">
    <name type="scientific">Reticulomyxa filosa</name>
    <dbReference type="NCBI Taxonomy" id="46433"/>
    <lineage>
        <taxon>Eukaryota</taxon>
        <taxon>Sar</taxon>
        <taxon>Rhizaria</taxon>
        <taxon>Retaria</taxon>
        <taxon>Foraminifera</taxon>
        <taxon>Monothalamids</taxon>
        <taxon>Reticulomyxidae</taxon>
        <taxon>Reticulomyxa</taxon>
    </lineage>
</organism>
<dbReference type="AlphaFoldDB" id="X6N546"/>
<evidence type="ECO:0000256" key="2">
    <source>
        <dbReference type="SAM" id="Phobius"/>
    </source>
</evidence>
<comment type="caution">
    <text evidence="3">The sequence shown here is derived from an EMBL/GenBank/DDBJ whole genome shotgun (WGS) entry which is preliminary data.</text>
</comment>
<reference evidence="3 4" key="1">
    <citation type="journal article" date="2013" name="Curr. Biol.">
        <title>The Genome of the Foraminiferan Reticulomyxa filosa.</title>
        <authorList>
            <person name="Glockner G."/>
            <person name="Hulsmann N."/>
            <person name="Schleicher M."/>
            <person name="Noegel A.A."/>
            <person name="Eichinger L."/>
            <person name="Gallinger C."/>
            <person name="Pawlowski J."/>
            <person name="Sierra R."/>
            <person name="Euteneuer U."/>
            <person name="Pillet L."/>
            <person name="Moustafa A."/>
            <person name="Platzer M."/>
            <person name="Groth M."/>
            <person name="Szafranski K."/>
            <person name="Schliwa M."/>
        </authorList>
    </citation>
    <scope>NUCLEOTIDE SEQUENCE [LARGE SCALE GENOMIC DNA]</scope>
</reference>
<evidence type="ECO:0000256" key="1">
    <source>
        <dbReference type="SAM" id="Coils"/>
    </source>
</evidence>
<keyword evidence="2" id="KW-0472">Membrane</keyword>
<name>X6N546_RETFI</name>
<protein>
    <submittedName>
        <fullName evidence="3">Uncharacterized protein</fullName>
    </submittedName>
</protein>